<keyword evidence="9" id="KW-1185">Reference proteome</keyword>
<keyword evidence="6 7" id="KW-0349">Heme</keyword>
<keyword evidence="3 6" id="KW-0479">Metal-binding</keyword>
<evidence type="ECO:0000313" key="8">
    <source>
        <dbReference type="EMBL" id="KAJ3488342.1"/>
    </source>
</evidence>
<feature type="binding site" description="axial binding residue" evidence="6">
    <location>
        <position position="437"/>
    </location>
    <ligand>
        <name>heme</name>
        <dbReference type="ChEBI" id="CHEBI:30413"/>
    </ligand>
    <ligandPart>
        <name>Fe</name>
        <dbReference type="ChEBI" id="CHEBI:18248"/>
    </ligandPart>
</feature>
<dbReference type="PANTHER" id="PTHR46206">
    <property type="entry name" value="CYTOCHROME P450"/>
    <property type="match status" value="1"/>
</dbReference>
<proteinExistence type="inferred from homology"/>
<dbReference type="Proteomes" id="UP001212997">
    <property type="component" value="Unassembled WGS sequence"/>
</dbReference>
<dbReference type="Pfam" id="PF00067">
    <property type="entry name" value="p450"/>
    <property type="match status" value="1"/>
</dbReference>
<keyword evidence="4 7" id="KW-0560">Oxidoreductase</keyword>
<evidence type="ECO:0000313" key="9">
    <source>
        <dbReference type="Proteomes" id="UP001212997"/>
    </source>
</evidence>
<organism evidence="8 9">
    <name type="scientific">Meripilus lineatus</name>
    <dbReference type="NCBI Taxonomy" id="2056292"/>
    <lineage>
        <taxon>Eukaryota</taxon>
        <taxon>Fungi</taxon>
        <taxon>Dikarya</taxon>
        <taxon>Basidiomycota</taxon>
        <taxon>Agaricomycotina</taxon>
        <taxon>Agaricomycetes</taxon>
        <taxon>Polyporales</taxon>
        <taxon>Meripilaceae</taxon>
        <taxon>Meripilus</taxon>
    </lineage>
</organism>
<reference evidence="8" key="1">
    <citation type="submission" date="2022-07" db="EMBL/GenBank/DDBJ databases">
        <title>Genome Sequence of Physisporinus lineatus.</title>
        <authorList>
            <person name="Buettner E."/>
        </authorList>
    </citation>
    <scope>NUCLEOTIDE SEQUENCE</scope>
    <source>
        <strain evidence="8">VT162</strain>
    </source>
</reference>
<dbReference type="PROSITE" id="PS00086">
    <property type="entry name" value="CYTOCHROME_P450"/>
    <property type="match status" value="1"/>
</dbReference>
<dbReference type="SUPFAM" id="SSF48264">
    <property type="entry name" value="Cytochrome P450"/>
    <property type="match status" value="1"/>
</dbReference>
<dbReference type="CDD" id="cd11041">
    <property type="entry name" value="CYP503A1-like"/>
    <property type="match status" value="1"/>
</dbReference>
<sequence>MSIYLVHFLASCLSIYVLWRYYEWLTGKGLHAIPTVGPSAPGFSYIGTFRILRHGKDMVERGYRKYKGGTFKIALADRWLVVFSGTQLVQGAVKFPDEKFSFSEAISELIQIKYTLGKSLRDDPYHVEIIRSQLTRHIARELPAIHDEIVEAFTEVIPPREEWTAVLALPAMGAIVARVSNRVFLGLPMCRNLEYLRIAVSHTIDIVNASNYLSFFPHILKPFASALFNASQQSFRDGVRLLRPLIEDRLQRAHEQGKEWPGKPWIIDEAVERKQNVEEIVRRLLFFNFAAIHTSSNSFTHALYHLAANPEYMKPLRDEAEAVIKEEGWTKAGMRKLRRLDSFMKESLRLNGINCTSLTRKALTEVTLSDGTFIPAGTICVAASGATHTDDENYPNALDFSPFRFSEMREKEGENIGHQFVTTASDYISFGHGRHACPGRFFAANELKAMMTYLVLTYDVKFGDEGVRPPNRWFGFSVTPCPDTPVLFRKRRI</sequence>
<keyword evidence="5 6" id="KW-0408">Iron</keyword>
<accession>A0AAD5YLI4</accession>
<dbReference type="GO" id="GO:0016705">
    <property type="term" value="F:oxidoreductase activity, acting on paired donors, with incorporation or reduction of molecular oxygen"/>
    <property type="evidence" value="ECO:0007669"/>
    <property type="project" value="InterPro"/>
</dbReference>
<evidence type="ECO:0000256" key="2">
    <source>
        <dbReference type="ARBA" id="ARBA00010617"/>
    </source>
</evidence>
<protein>
    <recommendedName>
        <fullName evidence="10">Cytochrome P450</fullName>
    </recommendedName>
</protein>
<dbReference type="AlphaFoldDB" id="A0AAD5YLI4"/>
<name>A0AAD5YLI4_9APHY</name>
<evidence type="ECO:0000256" key="7">
    <source>
        <dbReference type="RuleBase" id="RU000461"/>
    </source>
</evidence>
<keyword evidence="7" id="KW-0503">Monooxygenase</keyword>
<dbReference type="InterPro" id="IPR036396">
    <property type="entry name" value="Cyt_P450_sf"/>
</dbReference>
<evidence type="ECO:0000256" key="4">
    <source>
        <dbReference type="ARBA" id="ARBA00023002"/>
    </source>
</evidence>
<evidence type="ECO:0000256" key="1">
    <source>
        <dbReference type="ARBA" id="ARBA00001971"/>
    </source>
</evidence>
<dbReference type="Gene3D" id="1.10.630.10">
    <property type="entry name" value="Cytochrome P450"/>
    <property type="match status" value="1"/>
</dbReference>
<evidence type="ECO:0000256" key="6">
    <source>
        <dbReference type="PIRSR" id="PIRSR602403-1"/>
    </source>
</evidence>
<dbReference type="InterPro" id="IPR017972">
    <property type="entry name" value="Cyt_P450_CS"/>
</dbReference>
<dbReference type="GO" id="GO:0004497">
    <property type="term" value="F:monooxygenase activity"/>
    <property type="evidence" value="ECO:0007669"/>
    <property type="project" value="UniProtKB-KW"/>
</dbReference>
<dbReference type="GO" id="GO:0005506">
    <property type="term" value="F:iron ion binding"/>
    <property type="evidence" value="ECO:0007669"/>
    <property type="project" value="InterPro"/>
</dbReference>
<comment type="cofactor">
    <cofactor evidence="1 6">
        <name>heme</name>
        <dbReference type="ChEBI" id="CHEBI:30413"/>
    </cofactor>
</comment>
<comment type="caution">
    <text evidence="8">The sequence shown here is derived from an EMBL/GenBank/DDBJ whole genome shotgun (WGS) entry which is preliminary data.</text>
</comment>
<dbReference type="InterPro" id="IPR001128">
    <property type="entry name" value="Cyt_P450"/>
</dbReference>
<gene>
    <name evidence="8" type="ORF">NLI96_g2932</name>
</gene>
<evidence type="ECO:0008006" key="10">
    <source>
        <dbReference type="Google" id="ProtNLM"/>
    </source>
</evidence>
<dbReference type="EMBL" id="JANAWD010000069">
    <property type="protein sequence ID" value="KAJ3488342.1"/>
    <property type="molecule type" value="Genomic_DNA"/>
</dbReference>
<evidence type="ECO:0000256" key="5">
    <source>
        <dbReference type="ARBA" id="ARBA00023004"/>
    </source>
</evidence>
<dbReference type="GO" id="GO:0020037">
    <property type="term" value="F:heme binding"/>
    <property type="evidence" value="ECO:0007669"/>
    <property type="project" value="InterPro"/>
</dbReference>
<dbReference type="PRINTS" id="PR00465">
    <property type="entry name" value="EP450IV"/>
</dbReference>
<comment type="similarity">
    <text evidence="2 7">Belongs to the cytochrome P450 family.</text>
</comment>
<evidence type="ECO:0000256" key="3">
    <source>
        <dbReference type="ARBA" id="ARBA00022723"/>
    </source>
</evidence>
<dbReference type="InterPro" id="IPR002403">
    <property type="entry name" value="Cyt_P450_E_grp-IV"/>
</dbReference>